<dbReference type="SUPFAM" id="SSF143800">
    <property type="entry name" value="L28p-like"/>
    <property type="match status" value="1"/>
</dbReference>
<keyword evidence="7" id="KW-0934">Plastid</keyword>
<dbReference type="InterPro" id="IPR026569">
    <property type="entry name" value="Ribosomal_bL28"/>
</dbReference>
<comment type="similarity">
    <text evidence="1 5">Belongs to the bacterial ribosomal protein bL28 family.</text>
</comment>
<dbReference type="GO" id="GO:0009507">
    <property type="term" value="C:chloroplast"/>
    <property type="evidence" value="ECO:0007669"/>
    <property type="project" value="UniProtKB-SubCell"/>
</dbReference>
<dbReference type="GO" id="GO:1990904">
    <property type="term" value="C:ribonucleoprotein complex"/>
    <property type="evidence" value="ECO:0007669"/>
    <property type="project" value="UniProtKB-KW"/>
</dbReference>
<dbReference type="PANTHER" id="PTHR13528:SF2">
    <property type="entry name" value="LARGE RIBOSOMAL SUBUNIT PROTEIN BL28M"/>
    <property type="match status" value="1"/>
</dbReference>
<feature type="region of interest" description="Disordered" evidence="6">
    <location>
        <begin position="1"/>
        <end position="21"/>
    </location>
</feature>
<dbReference type="InterPro" id="IPR034704">
    <property type="entry name" value="Ribosomal_bL28/bL31-like_sf"/>
</dbReference>
<dbReference type="NCBIfam" id="TIGR00009">
    <property type="entry name" value="L28"/>
    <property type="match status" value="1"/>
</dbReference>
<dbReference type="InterPro" id="IPR037147">
    <property type="entry name" value="Ribosomal_bL28_sf"/>
</dbReference>
<dbReference type="EMBL" id="LT622871">
    <property type="protein sequence ID" value="SCW22958.1"/>
    <property type="molecule type" value="Genomic_DNA"/>
</dbReference>
<evidence type="ECO:0000256" key="1">
    <source>
        <dbReference type="ARBA" id="ARBA00008760"/>
    </source>
</evidence>
<dbReference type="Gene3D" id="2.30.170.40">
    <property type="entry name" value="Ribosomal protein L28/L24"/>
    <property type="match status" value="1"/>
</dbReference>
<reference evidence="7" key="1">
    <citation type="submission" date="2016-10" db="EMBL/GenBank/DDBJ databases">
        <title>Chloroplast genomes as a tool to resolve red algal phylogenies: a case study in the Nemaliales.</title>
        <authorList>
            <person name="Costa J.F."/>
            <person name="Lin S.M."/>
            <person name="Macaya E.C."/>
            <person name="Fernandez-Garcia C."/>
            <person name="Verbruggen H."/>
        </authorList>
    </citation>
    <scope>NUCLEOTIDE SEQUENCE</scope>
    <source>
        <strain evidence="7">H.1444</strain>
    </source>
</reference>
<accession>A0A1G4NWA5</accession>
<sequence>MSKMCKLTGKKRNNGYAVSHSHVRSKKIQNVNLQSRRIWLPAEKRWVKMKISTKAMKTILNNEIVGQKKRRAV</sequence>
<keyword evidence="3 5" id="KW-0687">Ribonucleoprotein</keyword>
<dbReference type="Pfam" id="PF00830">
    <property type="entry name" value="Ribosomal_L28"/>
    <property type="match status" value="1"/>
</dbReference>
<keyword evidence="2 5" id="KW-0689">Ribosomal protein</keyword>
<evidence type="ECO:0000256" key="3">
    <source>
        <dbReference type="ARBA" id="ARBA00023274"/>
    </source>
</evidence>
<organism evidence="7">
    <name type="scientific">Nemalion sp. H.1444</name>
    <dbReference type="NCBI Taxonomy" id="1907586"/>
    <lineage>
        <taxon>Eukaryota</taxon>
        <taxon>Rhodophyta</taxon>
        <taxon>Florideophyceae</taxon>
        <taxon>Nemaliophycidae</taxon>
        <taxon>Nemaliales</taxon>
        <taxon>Nemaliaceae</taxon>
        <taxon>Nemalion</taxon>
    </lineage>
</organism>
<keyword evidence="7" id="KW-0150">Chloroplast</keyword>
<evidence type="ECO:0000256" key="4">
    <source>
        <dbReference type="ARBA" id="ARBA00035265"/>
    </source>
</evidence>
<dbReference type="GO" id="GO:0006412">
    <property type="term" value="P:translation"/>
    <property type="evidence" value="ECO:0007669"/>
    <property type="project" value="UniProtKB-UniRule"/>
</dbReference>
<proteinExistence type="inferred from homology"/>
<name>A0A1G4NWA5_9FLOR</name>
<geneLocation type="chloroplast" evidence="7"/>
<evidence type="ECO:0000256" key="5">
    <source>
        <dbReference type="HAMAP-Rule" id="MF_00373"/>
    </source>
</evidence>
<comment type="subcellular location">
    <subcellularLocation>
        <location evidence="5">Plastid</location>
        <location evidence="5">Chloroplast</location>
    </subcellularLocation>
</comment>
<dbReference type="PANTHER" id="PTHR13528">
    <property type="entry name" value="39S RIBOSOMAL PROTEIN L28, MITOCHONDRIAL"/>
    <property type="match status" value="1"/>
</dbReference>
<gene>
    <name evidence="5 7" type="primary">rpl28</name>
    <name evidence="7" type="ORF">H1444_91</name>
</gene>
<evidence type="ECO:0000256" key="6">
    <source>
        <dbReference type="SAM" id="MobiDB-lite"/>
    </source>
</evidence>
<dbReference type="GO" id="GO:0003735">
    <property type="term" value="F:structural constituent of ribosome"/>
    <property type="evidence" value="ECO:0007669"/>
    <property type="project" value="InterPro"/>
</dbReference>
<dbReference type="InterPro" id="IPR001383">
    <property type="entry name" value="Ribosomal_bL28_bact-type"/>
</dbReference>
<evidence type="ECO:0000313" key="7">
    <source>
        <dbReference type="EMBL" id="SCW22958.1"/>
    </source>
</evidence>
<protein>
    <recommendedName>
        <fullName evidence="4 5">Large ribosomal subunit protein bL28c</fullName>
    </recommendedName>
</protein>
<dbReference type="HAMAP" id="MF_00373">
    <property type="entry name" value="Ribosomal_bL28"/>
    <property type="match status" value="1"/>
</dbReference>
<reference evidence="7" key="2">
    <citation type="submission" date="2016-10" db="EMBL/GenBank/DDBJ databases">
        <authorList>
            <person name="de Groot N.N."/>
        </authorList>
    </citation>
    <scope>NUCLEOTIDE SEQUENCE</scope>
    <source>
        <strain evidence="7">H.1444</strain>
    </source>
</reference>
<dbReference type="AlphaFoldDB" id="A0A1G4NWA5"/>
<dbReference type="GO" id="GO:0005840">
    <property type="term" value="C:ribosome"/>
    <property type="evidence" value="ECO:0007669"/>
    <property type="project" value="UniProtKB-KW"/>
</dbReference>
<evidence type="ECO:0000256" key="2">
    <source>
        <dbReference type="ARBA" id="ARBA00022980"/>
    </source>
</evidence>